<evidence type="ECO:0000256" key="1">
    <source>
        <dbReference type="SAM" id="MobiDB-lite"/>
    </source>
</evidence>
<organism evidence="2 3">
    <name type="scientific">Silurus meridionalis</name>
    <name type="common">Southern catfish</name>
    <name type="synonym">Silurus soldatovi meridionalis</name>
    <dbReference type="NCBI Taxonomy" id="175797"/>
    <lineage>
        <taxon>Eukaryota</taxon>
        <taxon>Metazoa</taxon>
        <taxon>Chordata</taxon>
        <taxon>Craniata</taxon>
        <taxon>Vertebrata</taxon>
        <taxon>Euteleostomi</taxon>
        <taxon>Actinopterygii</taxon>
        <taxon>Neopterygii</taxon>
        <taxon>Teleostei</taxon>
        <taxon>Ostariophysi</taxon>
        <taxon>Siluriformes</taxon>
        <taxon>Siluridae</taxon>
        <taxon>Silurus</taxon>
    </lineage>
</organism>
<dbReference type="EMBL" id="JABFDY010000009">
    <property type="protein sequence ID" value="KAF7703135.1"/>
    <property type="molecule type" value="Genomic_DNA"/>
</dbReference>
<comment type="caution">
    <text evidence="2">The sequence shown here is derived from an EMBL/GenBank/DDBJ whole genome shotgun (WGS) entry which is preliminary data.</text>
</comment>
<proteinExistence type="predicted"/>
<feature type="non-terminal residue" evidence="2">
    <location>
        <position position="130"/>
    </location>
</feature>
<feature type="non-terminal residue" evidence="2">
    <location>
        <position position="1"/>
    </location>
</feature>
<name>A0A8T0B8P6_SILME</name>
<accession>A0A8T0B8P6</accession>
<dbReference type="AlphaFoldDB" id="A0A8T0B8P6"/>
<evidence type="ECO:0000313" key="2">
    <source>
        <dbReference type="EMBL" id="KAF7703135.1"/>
    </source>
</evidence>
<evidence type="ECO:0000313" key="3">
    <source>
        <dbReference type="Proteomes" id="UP000606274"/>
    </source>
</evidence>
<protein>
    <submittedName>
        <fullName evidence="2">Uncharacterized protein</fullName>
    </submittedName>
</protein>
<keyword evidence="3" id="KW-1185">Reference proteome</keyword>
<feature type="region of interest" description="Disordered" evidence="1">
    <location>
        <begin position="91"/>
        <end position="130"/>
    </location>
</feature>
<dbReference type="Proteomes" id="UP000606274">
    <property type="component" value="Unassembled WGS sequence"/>
</dbReference>
<reference evidence="2" key="1">
    <citation type="submission" date="2020-08" db="EMBL/GenBank/DDBJ databases">
        <title>Chromosome-level assembly of Southern catfish (Silurus meridionalis) provides insights into visual adaptation to the nocturnal and benthic lifestyles.</title>
        <authorList>
            <person name="Zhang Y."/>
            <person name="Wang D."/>
            <person name="Peng Z."/>
        </authorList>
    </citation>
    <scope>NUCLEOTIDE SEQUENCE</scope>
    <source>
        <strain evidence="2">SWU-2019-XX</strain>
        <tissue evidence="2">Muscle</tissue>
    </source>
</reference>
<gene>
    <name evidence="2" type="ORF">HF521_022142</name>
</gene>
<sequence length="130" mass="14400">FYKGQIVMSRLLGQSISKTAALVDCSRSAVVRIYQNLSKEGTVMNRRQGHGLPRLIYASGERRLAMWSDPTDELLKLNLLTKCAQRENECDRGAKGAGSRARLCREEGAGERPQLTHFPAGPLEDADPSR</sequence>